<dbReference type="PATRIC" id="fig|1280951.3.peg.1245"/>
<comment type="caution">
    <text evidence="8">The sequence shown here is derived from an EMBL/GenBank/DDBJ whole genome shotgun (WGS) entry which is preliminary data.</text>
</comment>
<dbReference type="PANTHER" id="PTHR42693:SF33">
    <property type="entry name" value="ARYLSULFATASE"/>
    <property type="match status" value="1"/>
</dbReference>
<keyword evidence="6" id="KW-0732">Signal</keyword>
<dbReference type="InterPro" id="IPR050738">
    <property type="entry name" value="Sulfatase"/>
</dbReference>
<comment type="similarity">
    <text evidence="1">Belongs to the sulfatase family.</text>
</comment>
<evidence type="ECO:0000313" key="9">
    <source>
        <dbReference type="Proteomes" id="UP000025061"/>
    </source>
</evidence>
<reference evidence="8 9" key="1">
    <citation type="submission" date="2013-04" db="EMBL/GenBank/DDBJ databases">
        <title>Hyphomonas hirschiana VP5 Genome Sequencing.</title>
        <authorList>
            <person name="Lai Q."/>
            <person name="Shao Z."/>
        </authorList>
    </citation>
    <scope>NUCLEOTIDE SEQUENCE [LARGE SCALE GENOMIC DNA]</scope>
    <source>
        <strain evidence="8 9">VP5</strain>
    </source>
</reference>
<dbReference type="InterPro" id="IPR024607">
    <property type="entry name" value="Sulfatase_CS"/>
</dbReference>
<dbReference type="PANTHER" id="PTHR42693">
    <property type="entry name" value="ARYLSULFATASE FAMILY MEMBER"/>
    <property type="match status" value="1"/>
</dbReference>
<dbReference type="Gene3D" id="3.30.1120.10">
    <property type="match status" value="1"/>
</dbReference>
<dbReference type="Proteomes" id="UP000025061">
    <property type="component" value="Unassembled WGS sequence"/>
</dbReference>
<organism evidence="8 9">
    <name type="scientific">Hyphomonas hirschiana VP5</name>
    <dbReference type="NCBI Taxonomy" id="1280951"/>
    <lineage>
        <taxon>Bacteria</taxon>
        <taxon>Pseudomonadati</taxon>
        <taxon>Pseudomonadota</taxon>
        <taxon>Alphaproteobacteria</taxon>
        <taxon>Hyphomonadales</taxon>
        <taxon>Hyphomonadaceae</taxon>
        <taxon>Hyphomonas</taxon>
    </lineage>
</organism>
<feature type="region of interest" description="Disordered" evidence="5">
    <location>
        <begin position="435"/>
        <end position="459"/>
    </location>
</feature>
<evidence type="ECO:0000256" key="3">
    <source>
        <dbReference type="ARBA" id="ARBA00022801"/>
    </source>
</evidence>
<dbReference type="SUPFAM" id="SSF53649">
    <property type="entry name" value="Alkaline phosphatase-like"/>
    <property type="match status" value="1"/>
</dbReference>
<evidence type="ECO:0000256" key="4">
    <source>
        <dbReference type="ARBA" id="ARBA00022837"/>
    </source>
</evidence>
<evidence type="ECO:0000256" key="6">
    <source>
        <dbReference type="SAM" id="SignalP"/>
    </source>
</evidence>
<feature type="compositionally biased region" description="Polar residues" evidence="5">
    <location>
        <begin position="450"/>
        <end position="459"/>
    </location>
</feature>
<dbReference type="PROSITE" id="PS00149">
    <property type="entry name" value="SULFATASE_2"/>
    <property type="match status" value="1"/>
</dbReference>
<keyword evidence="2" id="KW-0479">Metal-binding</keyword>
<dbReference type="InterPro" id="IPR017850">
    <property type="entry name" value="Alkaline_phosphatase_core_sf"/>
</dbReference>
<dbReference type="CDD" id="cd16026">
    <property type="entry name" value="GALNS_like"/>
    <property type="match status" value="1"/>
</dbReference>
<feature type="signal peptide" evidence="6">
    <location>
        <begin position="1"/>
        <end position="19"/>
    </location>
</feature>
<proteinExistence type="inferred from homology"/>
<evidence type="ECO:0000256" key="2">
    <source>
        <dbReference type="ARBA" id="ARBA00022723"/>
    </source>
</evidence>
<dbReference type="OrthoDB" id="9803751at2"/>
<evidence type="ECO:0000256" key="5">
    <source>
        <dbReference type="SAM" id="MobiDB-lite"/>
    </source>
</evidence>
<name>A0A059FXP6_9PROT</name>
<evidence type="ECO:0000259" key="7">
    <source>
        <dbReference type="Pfam" id="PF00884"/>
    </source>
</evidence>
<dbReference type="InterPro" id="IPR000917">
    <property type="entry name" value="Sulfatase_N"/>
</dbReference>
<dbReference type="AlphaFoldDB" id="A0A059FXP6"/>
<evidence type="ECO:0000313" key="8">
    <source>
        <dbReference type="EMBL" id="KCZ95233.1"/>
    </source>
</evidence>
<dbReference type="Gene3D" id="3.40.720.10">
    <property type="entry name" value="Alkaline Phosphatase, subunit A"/>
    <property type="match status" value="1"/>
</dbReference>
<keyword evidence="3" id="KW-0378">Hydrolase</keyword>
<sequence>MPLKIARWTAAIMLTAACAASPAANIATSETAPAAAKPPNIIIIMADDLGWGDISLNGAALIETPNIDRIGQEGIQLTDFYAGSNVCSPSRAALLTGRYPIRSGMQHVIFPHSQDGLPAEEITISEMLKNAGYRTGMVGKWHLGHQEEYWPTNQGFDWFYGVPYSNDMAPFDLYRGKEIIESPADQSQLSLNYAKAAKEFIEDSSDKPFFLYYAETFPHIPLFVPEDRSGTSDAGLYGDVVETVDAGIGIVLDTLDEAGVADDTLIIFTSDNGPWFEGSAGEFRGRKGETHEGGFRVPFLARWPGHIPKGSVSHEMAMNIDLLPTAASLSGATLPADRVIDGKDLTSLLTAGAPTPHDILFFFDGNEIVGARDARFRLVLNTFYRTMSVPFEYFGTALLFDLEKDPQESFSFMREYPGEAERLKSAVAAMRAAVAEKTKEATSHVPPNDGTPTGPQLTR</sequence>
<dbReference type="GO" id="GO:0004065">
    <property type="term" value="F:arylsulfatase activity"/>
    <property type="evidence" value="ECO:0007669"/>
    <property type="project" value="TreeGrafter"/>
</dbReference>
<accession>A0A059FXP6</accession>
<dbReference type="Pfam" id="PF00884">
    <property type="entry name" value="Sulfatase"/>
    <property type="match status" value="1"/>
</dbReference>
<feature type="chain" id="PRO_5001577767" evidence="6">
    <location>
        <begin position="20"/>
        <end position="459"/>
    </location>
</feature>
<dbReference type="PROSITE" id="PS51257">
    <property type="entry name" value="PROKAR_LIPOPROTEIN"/>
    <property type="match status" value="1"/>
</dbReference>
<protein>
    <submittedName>
        <fullName evidence="8">Sulfatase family protein</fullName>
    </submittedName>
</protein>
<dbReference type="RefSeq" id="WP_011647442.1">
    <property type="nucleotide sequence ID" value="NZ_ARYI01000004.1"/>
</dbReference>
<dbReference type="GO" id="GO:0046872">
    <property type="term" value="F:metal ion binding"/>
    <property type="evidence" value="ECO:0007669"/>
    <property type="project" value="UniProtKB-KW"/>
</dbReference>
<gene>
    <name evidence="8" type="ORF">HHI_06169</name>
</gene>
<dbReference type="EMBL" id="ARYI01000004">
    <property type="protein sequence ID" value="KCZ95233.1"/>
    <property type="molecule type" value="Genomic_DNA"/>
</dbReference>
<evidence type="ECO:0000256" key="1">
    <source>
        <dbReference type="ARBA" id="ARBA00008779"/>
    </source>
</evidence>
<keyword evidence="9" id="KW-1185">Reference proteome</keyword>
<feature type="domain" description="Sulfatase N-terminal" evidence="7">
    <location>
        <begin position="39"/>
        <end position="331"/>
    </location>
</feature>
<keyword evidence="4" id="KW-0106">Calcium</keyword>